<name>A0A0R0DB20_9GAMM</name>
<evidence type="ECO:0000313" key="8">
    <source>
        <dbReference type="Proteomes" id="UP000050956"/>
    </source>
</evidence>
<dbReference type="RefSeq" id="WP_057638550.1">
    <property type="nucleotide sequence ID" value="NZ_LDJM01000031.1"/>
</dbReference>
<keyword evidence="3 5" id="KW-0460">Magnesium</keyword>
<evidence type="ECO:0000256" key="4">
    <source>
        <dbReference type="PIRSR" id="PIRSR015582-1"/>
    </source>
</evidence>
<keyword evidence="8" id="KW-1185">Reference proteome</keyword>
<dbReference type="PANTHER" id="PTHR32308:SF0">
    <property type="entry name" value="HPCH_HPAI ALDOLASE_CITRATE LYASE DOMAIN-CONTAINING PROTEIN"/>
    <property type="match status" value="1"/>
</dbReference>
<evidence type="ECO:0000256" key="1">
    <source>
        <dbReference type="ARBA" id="ARBA00001946"/>
    </source>
</evidence>
<dbReference type="InterPro" id="IPR040442">
    <property type="entry name" value="Pyrv_kinase-like_dom_sf"/>
</dbReference>
<dbReference type="EMBL" id="LDJM01000031">
    <property type="protein sequence ID" value="KRG75402.1"/>
    <property type="molecule type" value="Genomic_DNA"/>
</dbReference>
<feature type="binding site" evidence="4">
    <location>
        <position position="127"/>
    </location>
    <ligand>
        <name>substrate</name>
    </ligand>
</feature>
<evidence type="ECO:0000313" key="7">
    <source>
        <dbReference type="EMBL" id="KRG75402.1"/>
    </source>
</evidence>
<dbReference type="Pfam" id="PF03328">
    <property type="entry name" value="HpcH_HpaI"/>
    <property type="match status" value="1"/>
</dbReference>
<dbReference type="Gene3D" id="3.20.20.60">
    <property type="entry name" value="Phosphoenolpyruvate-binding domains"/>
    <property type="match status" value="1"/>
</dbReference>
<evidence type="ECO:0000259" key="6">
    <source>
        <dbReference type="Pfam" id="PF03328"/>
    </source>
</evidence>
<dbReference type="InterPro" id="IPR011206">
    <property type="entry name" value="Citrate_lyase_beta/mcl1/mcl2"/>
</dbReference>
<dbReference type="Proteomes" id="UP000050956">
    <property type="component" value="Unassembled WGS sequence"/>
</dbReference>
<accession>A0A0R0DB20</accession>
<dbReference type="OrthoDB" id="348111at2"/>
<sequence length="285" mass="29705">MRSKLFVPGARPELFAKALAGDADALSFDLEDSVPEAGKEAARQAIAGFLTDPALAASSKCVIVRTNAPDSPHFAADLAAMAQPRVDLLNIPKLETAAQVQAIAAALEAAEQANGISRPIGLLLNVETPAGLRHAAELAAAHPRVAGLQLGLADLFAVNGVARTPANVHAALFALKMAAAQAGVFAYDSAWPNVSDQDGFQTEAGLARDLGFLGKSCIHPKQVAWANAVFSVSEQRLDEARRIVAAAAAAETSGRGAFLFEGRMIDTPFLRQAQMLLAADRSSTC</sequence>
<feature type="binding site" evidence="4">
    <location>
        <position position="65"/>
    </location>
    <ligand>
        <name>substrate</name>
    </ligand>
</feature>
<dbReference type="PATRIC" id="fig|336566.3.peg.1902"/>
<reference evidence="7 8" key="1">
    <citation type="submission" date="2015-05" db="EMBL/GenBank/DDBJ databases">
        <title>Genome sequencing and analysis of members of genus Stenotrophomonas.</title>
        <authorList>
            <person name="Patil P.P."/>
            <person name="Midha S."/>
            <person name="Patil P.B."/>
        </authorList>
    </citation>
    <scope>NUCLEOTIDE SEQUENCE [LARGE SCALE GENOMIC DNA]</scope>
    <source>
        <strain evidence="7 8">DSM 24757</strain>
    </source>
</reference>
<protein>
    <submittedName>
        <fullName evidence="7">Citryl-CoA lyase</fullName>
    </submittedName>
</protein>
<dbReference type="SUPFAM" id="SSF51621">
    <property type="entry name" value="Phosphoenolpyruvate/pyruvate domain"/>
    <property type="match status" value="1"/>
</dbReference>
<dbReference type="InterPro" id="IPR015813">
    <property type="entry name" value="Pyrv/PenolPyrv_kinase-like_dom"/>
</dbReference>
<keyword evidence="7" id="KW-0456">Lyase</keyword>
<evidence type="ECO:0000256" key="3">
    <source>
        <dbReference type="ARBA" id="ARBA00022842"/>
    </source>
</evidence>
<evidence type="ECO:0000256" key="5">
    <source>
        <dbReference type="PIRSR" id="PIRSR015582-2"/>
    </source>
</evidence>
<gene>
    <name evidence="7" type="ORF">ABB30_12000</name>
</gene>
<dbReference type="InterPro" id="IPR005000">
    <property type="entry name" value="Aldolase/citrate-lyase_domain"/>
</dbReference>
<keyword evidence="2 5" id="KW-0479">Metal-binding</keyword>
<feature type="binding site" evidence="5">
    <location>
        <position position="127"/>
    </location>
    <ligand>
        <name>Mg(2+)</name>
        <dbReference type="ChEBI" id="CHEBI:18420"/>
    </ligand>
</feature>
<dbReference type="PANTHER" id="PTHR32308">
    <property type="entry name" value="LYASE BETA SUBUNIT, PUTATIVE (AFU_ORTHOLOGUE AFUA_4G13030)-RELATED"/>
    <property type="match status" value="1"/>
</dbReference>
<organism evidence="7 8">
    <name type="scientific">Stenotrophomonas ginsengisoli</name>
    <dbReference type="NCBI Taxonomy" id="336566"/>
    <lineage>
        <taxon>Bacteria</taxon>
        <taxon>Pseudomonadati</taxon>
        <taxon>Pseudomonadota</taxon>
        <taxon>Gammaproteobacteria</taxon>
        <taxon>Lysobacterales</taxon>
        <taxon>Lysobacteraceae</taxon>
        <taxon>Stenotrophomonas</taxon>
    </lineage>
</organism>
<dbReference type="PIRSF" id="PIRSF015582">
    <property type="entry name" value="Cit_lyase_B"/>
    <property type="match status" value="1"/>
</dbReference>
<comment type="caution">
    <text evidence="7">The sequence shown here is derived from an EMBL/GenBank/DDBJ whole genome shotgun (WGS) entry which is preliminary data.</text>
</comment>
<feature type="binding site" evidence="5">
    <location>
        <position position="154"/>
    </location>
    <ligand>
        <name>Mg(2+)</name>
        <dbReference type="ChEBI" id="CHEBI:18420"/>
    </ligand>
</feature>
<dbReference type="STRING" id="336566.ABB30_12000"/>
<dbReference type="GO" id="GO:0000287">
    <property type="term" value="F:magnesium ion binding"/>
    <property type="evidence" value="ECO:0007669"/>
    <property type="project" value="TreeGrafter"/>
</dbReference>
<proteinExistence type="predicted"/>
<evidence type="ECO:0000256" key="2">
    <source>
        <dbReference type="ARBA" id="ARBA00022723"/>
    </source>
</evidence>
<feature type="domain" description="HpcH/HpaI aldolase/citrate lyase" evidence="6">
    <location>
        <begin position="2"/>
        <end position="220"/>
    </location>
</feature>
<dbReference type="AlphaFoldDB" id="A0A0R0DB20"/>
<dbReference type="GO" id="GO:0006107">
    <property type="term" value="P:oxaloacetate metabolic process"/>
    <property type="evidence" value="ECO:0007669"/>
    <property type="project" value="TreeGrafter"/>
</dbReference>
<dbReference type="GO" id="GO:0016829">
    <property type="term" value="F:lyase activity"/>
    <property type="evidence" value="ECO:0007669"/>
    <property type="project" value="UniProtKB-KW"/>
</dbReference>
<comment type="cofactor">
    <cofactor evidence="1">
        <name>Mg(2+)</name>
        <dbReference type="ChEBI" id="CHEBI:18420"/>
    </cofactor>
</comment>